<organism evidence="1 2">
    <name type="scientific">Sphingomonas limnosediminicola</name>
    <dbReference type="NCBI Taxonomy" id="940133"/>
    <lineage>
        <taxon>Bacteria</taxon>
        <taxon>Pseudomonadati</taxon>
        <taxon>Pseudomonadota</taxon>
        <taxon>Alphaproteobacteria</taxon>
        <taxon>Sphingomonadales</taxon>
        <taxon>Sphingomonadaceae</taxon>
        <taxon>Sphingomonas</taxon>
    </lineage>
</organism>
<keyword evidence="2" id="KW-1185">Reference proteome</keyword>
<sequence length="163" mass="17215">MKSAALTLAIVLLATATTGCDKAKSLKSAAATQPALSEADAAKVADATVEVWKSMDAKKIKALYAPTVEAYDFAAPGLAKDRAEFDKRQDGYAAAKLDGAAQVERKIQVLSPDVFVMSGTWDMSSSTLPANNARIRCTDVFQKDAGGNWPIVNEHCSPVPKPA</sequence>
<dbReference type="InterPro" id="IPR032710">
    <property type="entry name" value="NTF2-like_dom_sf"/>
</dbReference>
<dbReference type="PROSITE" id="PS51257">
    <property type="entry name" value="PROKAR_LIPOPROTEIN"/>
    <property type="match status" value="1"/>
</dbReference>
<comment type="caution">
    <text evidence="1">The sequence shown here is derived from an EMBL/GenBank/DDBJ whole genome shotgun (WGS) entry which is preliminary data.</text>
</comment>
<dbReference type="Gene3D" id="3.10.450.50">
    <property type="match status" value="1"/>
</dbReference>
<evidence type="ECO:0000313" key="1">
    <source>
        <dbReference type="EMBL" id="GAA3888680.1"/>
    </source>
</evidence>
<evidence type="ECO:0000313" key="2">
    <source>
        <dbReference type="Proteomes" id="UP001500827"/>
    </source>
</evidence>
<reference evidence="2" key="1">
    <citation type="journal article" date="2019" name="Int. J. Syst. Evol. Microbiol.">
        <title>The Global Catalogue of Microorganisms (GCM) 10K type strain sequencing project: providing services to taxonomists for standard genome sequencing and annotation.</title>
        <authorList>
            <consortium name="The Broad Institute Genomics Platform"/>
            <consortium name="The Broad Institute Genome Sequencing Center for Infectious Disease"/>
            <person name="Wu L."/>
            <person name="Ma J."/>
        </authorList>
    </citation>
    <scope>NUCLEOTIDE SEQUENCE [LARGE SCALE GENOMIC DNA]</scope>
    <source>
        <strain evidence="2">JCM 17543</strain>
    </source>
</reference>
<protein>
    <recommendedName>
        <fullName evidence="3">DUF4440 domain-containing protein</fullName>
    </recommendedName>
</protein>
<dbReference type="Proteomes" id="UP001500827">
    <property type="component" value="Unassembled WGS sequence"/>
</dbReference>
<name>A0ABP7KXZ6_9SPHN</name>
<gene>
    <name evidence="1" type="ORF">GCM10022276_04780</name>
</gene>
<accession>A0ABP7KXZ6</accession>
<evidence type="ECO:0008006" key="3">
    <source>
        <dbReference type="Google" id="ProtNLM"/>
    </source>
</evidence>
<proteinExistence type="predicted"/>
<dbReference type="RefSeq" id="WP_344698098.1">
    <property type="nucleotide sequence ID" value="NZ_BAABBM010000001.1"/>
</dbReference>
<dbReference type="EMBL" id="BAABBM010000001">
    <property type="protein sequence ID" value="GAA3888680.1"/>
    <property type="molecule type" value="Genomic_DNA"/>
</dbReference>
<dbReference type="SUPFAM" id="SSF54427">
    <property type="entry name" value="NTF2-like"/>
    <property type="match status" value="1"/>
</dbReference>